<dbReference type="GO" id="GO:0006979">
    <property type="term" value="P:response to oxidative stress"/>
    <property type="evidence" value="ECO:0007669"/>
    <property type="project" value="InterPro"/>
</dbReference>
<keyword evidence="4" id="KW-0325">Glycoprotein</keyword>
<dbReference type="SUPFAM" id="SSF48113">
    <property type="entry name" value="Heme-dependent peroxidases"/>
    <property type="match status" value="1"/>
</dbReference>
<feature type="non-terminal residue" evidence="5">
    <location>
        <position position="1"/>
    </location>
</feature>
<feature type="non-terminal residue" evidence="5">
    <location>
        <position position="254"/>
    </location>
</feature>
<dbReference type="PROSITE" id="PS50292">
    <property type="entry name" value="PEROXIDASE_3"/>
    <property type="match status" value="1"/>
</dbReference>
<dbReference type="PANTHER" id="PTHR11475">
    <property type="entry name" value="OXIDASE/PEROXIDASE"/>
    <property type="match status" value="1"/>
</dbReference>
<evidence type="ECO:0000256" key="4">
    <source>
        <dbReference type="ARBA" id="ARBA00023180"/>
    </source>
</evidence>
<name>A0AAV2SA47_MEGNR</name>
<dbReference type="PANTHER" id="PTHR11475:SF4">
    <property type="entry name" value="CHORION PEROXIDASE"/>
    <property type="match status" value="1"/>
</dbReference>
<keyword evidence="2" id="KW-0964">Secreted</keyword>
<comment type="caution">
    <text evidence="5">The sequence shown here is derived from an EMBL/GenBank/DDBJ whole genome shotgun (WGS) entry which is preliminary data.</text>
</comment>
<dbReference type="EMBL" id="CAXKWB010049567">
    <property type="protein sequence ID" value="CAL4168788.1"/>
    <property type="molecule type" value="Genomic_DNA"/>
</dbReference>
<dbReference type="PRINTS" id="PR00457">
    <property type="entry name" value="ANPEROXIDASE"/>
</dbReference>
<dbReference type="InterPro" id="IPR019791">
    <property type="entry name" value="Haem_peroxidase_animal"/>
</dbReference>
<protein>
    <recommendedName>
        <fullName evidence="7">Peroxidase</fullName>
    </recommendedName>
</protein>
<proteinExistence type="predicted"/>
<evidence type="ECO:0000256" key="2">
    <source>
        <dbReference type="ARBA" id="ARBA00022525"/>
    </source>
</evidence>
<keyword evidence="3" id="KW-0575">Peroxidase</keyword>
<dbReference type="Gene3D" id="1.10.640.10">
    <property type="entry name" value="Haem peroxidase domain superfamily, animal type"/>
    <property type="match status" value="1"/>
</dbReference>
<evidence type="ECO:0000256" key="3">
    <source>
        <dbReference type="ARBA" id="ARBA00022559"/>
    </source>
</evidence>
<evidence type="ECO:0000256" key="1">
    <source>
        <dbReference type="ARBA" id="ARBA00004613"/>
    </source>
</evidence>
<sequence>IRTPRITNVTGSPLPLARSLSTKLLIDKDQSDQSYTLSVMQWGQFIDHDLSFTPLSEIAEGAGHEGIQCCTPDNKFLPPDDQHPLCMPIEIPRDDGFFSPIGHTCMNFVRSNLALDYECRFGFQENINILTQWIDGSTVYGQNQKEQNTLRANYSGLLRTSDNNFLPQDPEADECEAPDRGGVCYLAGESRVNEQPILTMFHTIWMRQHNRIARQLQELNPQGSDEAVFQETRRIIGAQIAHITYNEWLPIIVG</sequence>
<accession>A0AAV2SA47</accession>
<organism evidence="5 6">
    <name type="scientific">Meganyctiphanes norvegica</name>
    <name type="common">Northern krill</name>
    <name type="synonym">Thysanopoda norvegica</name>
    <dbReference type="NCBI Taxonomy" id="48144"/>
    <lineage>
        <taxon>Eukaryota</taxon>
        <taxon>Metazoa</taxon>
        <taxon>Ecdysozoa</taxon>
        <taxon>Arthropoda</taxon>
        <taxon>Crustacea</taxon>
        <taxon>Multicrustacea</taxon>
        <taxon>Malacostraca</taxon>
        <taxon>Eumalacostraca</taxon>
        <taxon>Eucarida</taxon>
        <taxon>Euphausiacea</taxon>
        <taxon>Euphausiidae</taxon>
        <taxon>Meganyctiphanes</taxon>
    </lineage>
</organism>
<evidence type="ECO:0000313" key="6">
    <source>
        <dbReference type="Proteomes" id="UP001497623"/>
    </source>
</evidence>
<dbReference type="InterPro" id="IPR037120">
    <property type="entry name" value="Haem_peroxidase_sf_animal"/>
</dbReference>
<reference evidence="5 6" key="1">
    <citation type="submission" date="2024-05" db="EMBL/GenBank/DDBJ databases">
        <authorList>
            <person name="Wallberg A."/>
        </authorList>
    </citation>
    <scope>NUCLEOTIDE SEQUENCE [LARGE SCALE GENOMIC DNA]</scope>
</reference>
<dbReference type="Proteomes" id="UP001497623">
    <property type="component" value="Unassembled WGS sequence"/>
</dbReference>
<dbReference type="GO" id="GO:0020037">
    <property type="term" value="F:heme binding"/>
    <property type="evidence" value="ECO:0007669"/>
    <property type="project" value="InterPro"/>
</dbReference>
<dbReference type="AlphaFoldDB" id="A0AAV2SA47"/>
<evidence type="ECO:0000313" key="5">
    <source>
        <dbReference type="EMBL" id="CAL4168788.1"/>
    </source>
</evidence>
<dbReference type="InterPro" id="IPR010255">
    <property type="entry name" value="Haem_peroxidase_sf"/>
</dbReference>
<dbReference type="GO" id="GO:0004601">
    <property type="term" value="F:peroxidase activity"/>
    <property type="evidence" value="ECO:0007669"/>
    <property type="project" value="UniProtKB-KW"/>
</dbReference>
<evidence type="ECO:0008006" key="7">
    <source>
        <dbReference type="Google" id="ProtNLM"/>
    </source>
</evidence>
<keyword evidence="3" id="KW-0560">Oxidoreductase</keyword>
<dbReference type="Pfam" id="PF03098">
    <property type="entry name" value="An_peroxidase"/>
    <property type="match status" value="1"/>
</dbReference>
<keyword evidence="6" id="KW-1185">Reference proteome</keyword>
<comment type="subcellular location">
    <subcellularLocation>
        <location evidence="1">Secreted</location>
    </subcellularLocation>
</comment>
<dbReference type="GO" id="GO:0005576">
    <property type="term" value="C:extracellular region"/>
    <property type="evidence" value="ECO:0007669"/>
    <property type="project" value="UniProtKB-SubCell"/>
</dbReference>
<gene>
    <name evidence="5" type="ORF">MNOR_LOCUS33746</name>
</gene>